<name>A0A1C7LZP9_GRIFR</name>
<organism evidence="1 2">
    <name type="scientific">Grifola frondosa</name>
    <name type="common">Maitake</name>
    <name type="synonym">Polyporus frondosus</name>
    <dbReference type="NCBI Taxonomy" id="5627"/>
    <lineage>
        <taxon>Eukaryota</taxon>
        <taxon>Fungi</taxon>
        <taxon>Dikarya</taxon>
        <taxon>Basidiomycota</taxon>
        <taxon>Agaricomycotina</taxon>
        <taxon>Agaricomycetes</taxon>
        <taxon>Polyporales</taxon>
        <taxon>Grifolaceae</taxon>
        <taxon>Grifola</taxon>
    </lineage>
</organism>
<dbReference type="AlphaFoldDB" id="A0A1C7LZP9"/>
<sequence>MRVVLLSPYGDCAGTKWMSRHQAGPLKHARSMSSRHGPERCFSEEFYFSTVQFPRSGSPRSRWREVPQSREIPSRIDWLNESLSSPVLTVRRRVSETNPFRRPRLFCSQRFPWPSHFSSSDIARAVFITEAFSGLHAVLSHTIDDHLFASINDRENGSMSGLILLRIQFAAEH</sequence>
<accession>A0A1C7LZP9</accession>
<comment type="caution">
    <text evidence="1">The sequence shown here is derived from an EMBL/GenBank/DDBJ whole genome shotgun (WGS) entry which is preliminary data.</text>
</comment>
<evidence type="ECO:0000313" key="2">
    <source>
        <dbReference type="Proteomes" id="UP000092993"/>
    </source>
</evidence>
<dbReference type="Proteomes" id="UP000092993">
    <property type="component" value="Unassembled WGS sequence"/>
</dbReference>
<proteinExistence type="predicted"/>
<reference evidence="1 2" key="1">
    <citation type="submission" date="2016-03" db="EMBL/GenBank/DDBJ databases">
        <title>Whole genome sequencing of Grifola frondosa 9006-11.</title>
        <authorList>
            <person name="Min B."/>
            <person name="Park H."/>
            <person name="Kim J.-G."/>
            <person name="Cho H."/>
            <person name="Oh Y.-L."/>
            <person name="Kong W.-S."/>
            <person name="Choi I.-G."/>
        </authorList>
    </citation>
    <scope>NUCLEOTIDE SEQUENCE [LARGE SCALE GENOMIC DNA]</scope>
    <source>
        <strain evidence="1 2">9006-11</strain>
    </source>
</reference>
<gene>
    <name evidence="1" type="ORF">A0H81_09672</name>
</gene>
<keyword evidence="2" id="KW-1185">Reference proteome</keyword>
<evidence type="ECO:0000313" key="1">
    <source>
        <dbReference type="EMBL" id="OBZ70142.1"/>
    </source>
</evidence>
<dbReference type="EMBL" id="LUGG01000014">
    <property type="protein sequence ID" value="OBZ70142.1"/>
    <property type="molecule type" value="Genomic_DNA"/>
</dbReference>
<protein>
    <submittedName>
        <fullName evidence="1">Uncharacterized protein</fullName>
    </submittedName>
</protein>